<name>A0A6L6J8P0_9RHOB</name>
<dbReference type="Pfam" id="PF13416">
    <property type="entry name" value="SBP_bac_8"/>
    <property type="match status" value="1"/>
</dbReference>
<dbReference type="Proteomes" id="UP000478183">
    <property type="component" value="Unassembled WGS sequence"/>
</dbReference>
<dbReference type="Gene3D" id="3.40.190.10">
    <property type="entry name" value="Periplasmic binding protein-like II"/>
    <property type="match status" value="1"/>
</dbReference>
<dbReference type="SUPFAM" id="SSF53850">
    <property type="entry name" value="Periplasmic binding protein-like II"/>
    <property type="match status" value="1"/>
</dbReference>
<proteinExistence type="inferred from homology"/>
<keyword evidence="4" id="KW-1185">Reference proteome</keyword>
<evidence type="ECO:0000256" key="1">
    <source>
        <dbReference type="ARBA" id="ARBA00004418"/>
    </source>
</evidence>
<dbReference type="RefSeq" id="WP_155095866.1">
    <property type="nucleotide sequence ID" value="NZ_WMIE01000006.1"/>
</dbReference>
<evidence type="ECO:0000313" key="3">
    <source>
        <dbReference type="EMBL" id="MTH78523.1"/>
    </source>
</evidence>
<comment type="similarity">
    <text evidence="2">Belongs to the bacterial solute-binding protein 1 family.</text>
</comment>
<comment type="subcellular location">
    <subcellularLocation>
        <location evidence="1">Periplasm</location>
    </subcellularLocation>
</comment>
<comment type="caution">
    <text evidence="3">The sequence shown here is derived from an EMBL/GenBank/DDBJ whole genome shotgun (WGS) entry which is preliminary data.</text>
</comment>
<dbReference type="PANTHER" id="PTHR43649">
    <property type="entry name" value="ARABINOSE-BINDING PROTEIN-RELATED"/>
    <property type="match status" value="1"/>
</dbReference>
<reference evidence="3 4" key="1">
    <citation type="submission" date="2019-11" db="EMBL/GenBank/DDBJ databases">
        <authorList>
            <person name="Dong K."/>
        </authorList>
    </citation>
    <scope>NUCLEOTIDE SEQUENCE [LARGE SCALE GENOMIC DNA]</scope>
    <source>
        <strain evidence="3 4">NBRC 111993</strain>
    </source>
</reference>
<sequence length="377" mass="40358">MSYLGLTWDHPRGRHALEAAARQGGPVRWEVQPLEGFESAPIAENCARYDLVVLDHPHLGEALAADCLRPLDEIFSPDELRAIADRAIGPSMESYVMAGRVWALPLDAATQVMAWRPDLLEQAPVTWDEVATLSRRTGRVALSLAGPHAWLSFLSVCHAIRPDLDLREGDTSVPRAVAIRALTILADLAQRSPASVLGKNPIGILEHMSGGHDDVALCPLVYGYVNYAAPSRSVPLRFANAPRIAAGQPPGSILGGTGIAVSRRAQVDEALRAHLLWLLGPEAQQGFIPAHDGQPGTRAAWHDPAVNAACGNFFSDTAETLEAASIRPRHDGGIAYQTAASAAIRAGFAAGTDPANLADELEAMFQTLRHPIKEPQP</sequence>
<accession>A0A6L6J8P0</accession>
<gene>
    <name evidence="3" type="ORF">GL286_12355</name>
</gene>
<dbReference type="GO" id="GO:0042597">
    <property type="term" value="C:periplasmic space"/>
    <property type="evidence" value="ECO:0007669"/>
    <property type="project" value="UniProtKB-SubCell"/>
</dbReference>
<evidence type="ECO:0000256" key="2">
    <source>
        <dbReference type="ARBA" id="ARBA00008520"/>
    </source>
</evidence>
<dbReference type="PANTHER" id="PTHR43649:SF12">
    <property type="entry name" value="DIACETYLCHITOBIOSE BINDING PROTEIN DASA"/>
    <property type="match status" value="1"/>
</dbReference>
<evidence type="ECO:0000313" key="4">
    <source>
        <dbReference type="Proteomes" id="UP000478183"/>
    </source>
</evidence>
<dbReference type="InterPro" id="IPR006059">
    <property type="entry name" value="SBP"/>
</dbReference>
<dbReference type="AlphaFoldDB" id="A0A6L6J8P0"/>
<dbReference type="InterPro" id="IPR050490">
    <property type="entry name" value="Bact_solute-bd_prot1"/>
</dbReference>
<protein>
    <submittedName>
        <fullName evidence="3">Extracellular solute-binding protein</fullName>
    </submittedName>
</protein>
<dbReference type="OrthoDB" id="9811622at2"/>
<organism evidence="3 4">
    <name type="scientific">Paracoccus aestuariivivens</name>
    <dbReference type="NCBI Taxonomy" id="1820333"/>
    <lineage>
        <taxon>Bacteria</taxon>
        <taxon>Pseudomonadati</taxon>
        <taxon>Pseudomonadota</taxon>
        <taxon>Alphaproteobacteria</taxon>
        <taxon>Rhodobacterales</taxon>
        <taxon>Paracoccaceae</taxon>
        <taxon>Paracoccus</taxon>
    </lineage>
</organism>
<dbReference type="EMBL" id="WMIE01000006">
    <property type="protein sequence ID" value="MTH78523.1"/>
    <property type="molecule type" value="Genomic_DNA"/>
</dbReference>